<dbReference type="GO" id="GO:0046166">
    <property type="term" value="P:glyceraldehyde-3-phosphate biosynthetic process"/>
    <property type="evidence" value="ECO:0007669"/>
    <property type="project" value="TreeGrafter"/>
</dbReference>
<dbReference type="GO" id="GO:0006094">
    <property type="term" value="P:gluconeogenesis"/>
    <property type="evidence" value="ECO:0007669"/>
    <property type="project" value="UniProtKB-KW"/>
</dbReference>
<name>A0A3B1D973_9ZZZZ</name>
<evidence type="ECO:0000256" key="5">
    <source>
        <dbReference type="ARBA" id="ARBA00023152"/>
    </source>
</evidence>
<proteinExistence type="inferred from homology"/>
<sequence>MRKLIIAGNWKLNNTISEAVQLIAGIKRELNGLTDVDVVVCPVFTALADVHDVLLESNIGLGAQNLYLEDSGAFTGEVSAPLIKDAGAEYVIIGHSERRQYFGETSEIVNKKVKAALKHDLKPIVCVGEILEERESDKTFDVIQKQCEESLAGLTVNEMQQIIIAYEPVWAIGTGKTATPQQAQEVHKFIRNLLRKLFDDVVANTVCIQYGGSVKPENAAELMSQLDIDGALVGGASLKADSFVGIIKNSCGVVSA</sequence>
<evidence type="ECO:0000256" key="1">
    <source>
        <dbReference type="ARBA" id="ARBA00004680"/>
    </source>
</evidence>
<dbReference type="InterPro" id="IPR020861">
    <property type="entry name" value="Triosephosphate_isomerase_AS"/>
</dbReference>
<accession>A0A3B1D973</accession>
<dbReference type="GO" id="GO:0019563">
    <property type="term" value="P:glycerol catabolic process"/>
    <property type="evidence" value="ECO:0007669"/>
    <property type="project" value="TreeGrafter"/>
</dbReference>
<reference evidence="7" key="1">
    <citation type="submission" date="2018-06" db="EMBL/GenBank/DDBJ databases">
        <authorList>
            <person name="Zhirakovskaya E."/>
        </authorList>
    </citation>
    <scope>NUCLEOTIDE SEQUENCE</scope>
</reference>
<dbReference type="InterPro" id="IPR022896">
    <property type="entry name" value="TrioseP_Isoase_bac/euk"/>
</dbReference>
<dbReference type="PROSITE" id="PS51440">
    <property type="entry name" value="TIM_2"/>
    <property type="match status" value="1"/>
</dbReference>
<dbReference type="EMBL" id="UOGJ01000049">
    <property type="protein sequence ID" value="VAX35391.1"/>
    <property type="molecule type" value="Genomic_DNA"/>
</dbReference>
<keyword evidence="5" id="KW-0324">Glycolysis</keyword>
<dbReference type="SUPFAM" id="SSF51351">
    <property type="entry name" value="Triosephosphate isomerase (TIM)"/>
    <property type="match status" value="1"/>
</dbReference>
<organism evidence="7">
    <name type="scientific">hydrothermal vent metagenome</name>
    <dbReference type="NCBI Taxonomy" id="652676"/>
    <lineage>
        <taxon>unclassified sequences</taxon>
        <taxon>metagenomes</taxon>
        <taxon>ecological metagenomes</taxon>
    </lineage>
</organism>
<dbReference type="PANTHER" id="PTHR21139:SF42">
    <property type="entry name" value="TRIOSEPHOSPHATE ISOMERASE"/>
    <property type="match status" value="1"/>
</dbReference>
<evidence type="ECO:0000256" key="2">
    <source>
        <dbReference type="ARBA" id="ARBA00011940"/>
    </source>
</evidence>
<dbReference type="Gene3D" id="3.20.20.70">
    <property type="entry name" value="Aldolase class I"/>
    <property type="match status" value="1"/>
</dbReference>
<keyword evidence="6 7" id="KW-0413">Isomerase</keyword>
<keyword evidence="4" id="KW-0963">Cytoplasm</keyword>
<evidence type="ECO:0000313" key="7">
    <source>
        <dbReference type="EMBL" id="VAX35391.1"/>
    </source>
</evidence>
<evidence type="ECO:0000256" key="6">
    <source>
        <dbReference type="ARBA" id="ARBA00023235"/>
    </source>
</evidence>
<dbReference type="InterPro" id="IPR035990">
    <property type="entry name" value="TIM_sf"/>
</dbReference>
<dbReference type="CDD" id="cd00311">
    <property type="entry name" value="TIM"/>
    <property type="match status" value="1"/>
</dbReference>
<dbReference type="AlphaFoldDB" id="A0A3B1D973"/>
<gene>
    <name evidence="7" type="ORF">MNBD_UNCLBAC01-1412</name>
</gene>
<dbReference type="PROSITE" id="PS00171">
    <property type="entry name" value="TIM_1"/>
    <property type="match status" value="1"/>
</dbReference>
<dbReference type="PANTHER" id="PTHR21139">
    <property type="entry name" value="TRIOSEPHOSPHATE ISOMERASE"/>
    <property type="match status" value="1"/>
</dbReference>
<comment type="pathway">
    <text evidence="1">Carbohydrate degradation; glycolysis; D-glyceraldehyde 3-phosphate from glycerone phosphate: step 1/1.</text>
</comment>
<evidence type="ECO:0000256" key="4">
    <source>
        <dbReference type="ARBA" id="ARBA00022490"/>
    </source>
</evidence>
<dbReference type="GO" id="GO:0006096">
    <property type="term" value="P:glycolytic process"/>
    <property type="evidence" value="ECO:0007669"/>
    <property type="project" value="UniProtKB-KW"/>
</dbReference>
<dbReference type="NCBIfam" id="TIGR00419">
    <property type="entry name" value="tim"/>
    <property type="match status" value="1"/>
</dbReference>
<dbReference type="HAMAP" id="MF_00147_B">
    <property type="entry name" value="TIM_B"/>
    <property type="match status" value="1"/>
</dbReference>
<dbReference type="InterPro" id="IPR013785">
    <property type="entry name" value="Aldolase_TIM"/>
</dbReference>
<dbReference type="InterPro" id="IPR000652">
    <property type="entry name" value="Triosephosphate_isomerase"/>
</dbReference>
<evidence type="ECO:0000256" key="3">
    <source>
        <dbReference type="ARBA" id="ARBA00022432"/>
    </source>
</evidence>
<dbReference type="FunFam" id="3.20.20.70:FF:000016">
    <property type="entry name" value="Triosephosphate isomerase"/>
    <property type="match status" value="1"/>
</dbReference>
<keyword evidence="3" id="KW-0312">Gluconeogenesis</keyword>
<dbReference type="EC" id="5.3.1.1" evidence="2"/>
<protein>
    <recommendedName>
        <fullName evidence="2">triose-phosphate isomerase</fullName>
        <ecNumber evidence="2">5.3.1.1</ecNumber>
    </recommendedName>
</protein>
<dbReference type="Pfam" id="PF00121">
    <property type="entry name" value="TIM"/>
    <property type="match status" value="1"/>
</dbReference>
<dbReference type="GO" id="GO:0005829">
    <property type="term" value="C:cytosol"/>
    <property type="evidence" value="ECO:0007669"/>
    <property type="project" value="TreeGrafter"/>
</dbReference>
<dbReference type="GO" id="GO:0004807">
    <property type="term" value="F:triose-phosphate isomerase activity"/>
    <property type="evidence" value="ECO:0007669"/>
    <property type="project" value="UniProtKB-EC"/>
</dbReference>